<feature type="transmembrane region" description="Helical" evidence="8">
    <location>
        <begin position="335"/>
        <end position="365"/>
    </location>
</feature>
<feature type="transmembrane region" description="Helical" evidence="8">
    <location>
        <begin position="230"/>
        <end position="251"/>
    </location>
</feature>
<proteinExistence type="inferred from homology"/>
<evidence type="ECO:0000256" key="5">
    <source>
        <dbReference type="ARBA" id="ARBA00022692"/>
    </source>
</evidence>
<feature type="transmembrane region" description="Helical" evidence="8">
    <location>
        <begin position="66"/>
        <end position="83"/>
    </location>
</feature>
<dbReference type="Proteomes" id="UP000245618">
    <property type="component" value="Unassembled WGS sequence"/>
</dbReference>
<evidence type="ECO:0000256" key="3">
    <source>
        <dbReference type="ARBA" id="ARBA00022448"/>
    </source>
</evidence>
<dbReference type="EMBL" id="QCZH01000015">
    <property type="protein sequence ID" value="PWA08205.1"/>
    <property type="molecule type" value="Genomic_DNA"/>
</dbReference>
<evidence type="ECO:0000313" key="9">
    <source>
        <dbReference type="EMBL" id="PWA08205.1"/>
    </source>
</evidence>
<evidence type="ECO:0000256" key="8">
    <source>
        <dbReference type="SAM" id="Phobius"/>
    </source>
</evidence>
<dbReference type="InterPro" id="IPR002549">
    <property type="entry name" value="AI-2E-like"/>
</dbReference>
<accession>A0A2U1JT78</accession>
<keyword evidence="10" id="KW-1185">Reference proteome</keyword>
<keyword evidence="6 8" id="KW-1133">Transmembrane helix</keyword>
<feature type="transmembrane region" description="Helical" evidence="8">
    <location>
        <begin position="185"/>
        <end position="209"/>
    </location>
</feature>
<gene>
    <name evidence="9" type="ORF">DB891_12435</name>
</gene>
<dbReference type="PANTHER" id="PTHR21716">
    <property type="entry name" value="TRANSMEMBRANE PROTEIN"/>
    <property type="match status" value="1"/>
</dbReference>
<keyword evidence="3" id="KW-0813">Transport</keyword>
<dbReference type="OrthoDB" id="106838at2"/>
<dbReference type="PANTHER" id="PTHR21716:SF67">
    <property type="entry name" value="TRANSPORT PROTEIN YDIK-RELATED"/>
    <property type="match status" value="1"/>
</dbReference>
<keyword evidence="5 8" id="KW-0812">Transmembrane</keyword>
<dbReference type="GO" id="GO:0005886">
    <property type="term" value="C:plasma membrane"/>
    <property type="evidence" value="ECO:0007669"/>
    <property type="project" value="UniProtKB-SubCell"/>
</dbReference>
<feature type="transmembrane region" description="Helical" evidence="8">
    <location>
        <begin position="95"/>
        <end position="114"/>
    </location>
</feature>
<keyword evidence="4" id="KW-1003">Cell membrane</keyword>
<comment type="subcellular location">
    <subcellularLocation>
        <location evidence="1">Cell membrane</location>
        <topology evidence="1">Multi-pass membrane protein</topology>
    </subcellularLocation>
</comment>
<evidence type="ECO:0000313" key="10">
    <source>
        <dbReference type="Proteomes" id="UP000245618"/>
    </source>
</evidence>
<sequence length="381" mass="41678">MPMKIIPRRSKINNFKLIYSNLYFYFMENSNQNKNKQLFETILQLGLVFLILGFCFKLLLPFMMPILWAIILAIVLYPAFNFLQKKLKGRKSLASFIITFALLSLIIIPTVSFVNSVTTSLSELKVGLEDGTLKVATPGQNIKEWPLIGEKAYDFLYSLSTDLKTGLLQYKEQIVEVSKTILGSVLSSTVALLQVILSVIIAGILMVSTSAQDLASNFIKRIAGDSGEEFLNISVSTVYQVVKGILGVAVIQTLIQAVGLFGCGVPFAGVLTLLCLMLSIIQIGPIIINLGVIAYLFSLDNTTAAILWSIFFLLSGLSDNVLKPLLLGKGALVPMLVIFLGVIGGFMMSGFIGLFVGPIIFSIGYKLFVAWMDDKPESTVA</sequence>
<dbReference type="AlphaFoldDB" id="A0A2U1JT78"/>
<evidence type="ECO:0000256" key="4">
    <source>
        <dbReference type="ARBA" id="ARBA00022475"/>
    </source>
</evidence>
<feature type="transmembrane region" description="Helical" evidence="8">
    <location>
        <begin position="293"/>
        <end position="315"/>
    </location>
</feature>
<comment type="similarity">
    <text evidence="2">Belongs to the autoinducer-2 exporter (AI-2E) (TC 2.A.86) family.</text>
</comment>
<feature type="transmembrane region" description="Helical" evidence="8">
    <location>
        <begin position="257"/>
        <end position="281"/>
    </location>
</feature>
<evidence type="ECO:0000256" key="6">
    <source>
        <dbReference type="ARBA" id="ARBA00022989"/>
    </source>
</evidence>
<dbReference type="Pfam" id="PF01594">
    <property type="entry name" value="AI-2E_transport"/>
    <property type="match status" value="1"/>
</dbReference>
<feature type="transmembrane region" description="Helical" evidence="8">
    <location>
        <begin position="42"/>
        <end position="60"/>
    </location>
</feature>
<evidence type="ECO:0000256" key="1">
    <source>
        <dbReference type="ARBA" id="ARBA00004651"/>
    </source>
</evidence>
<name>A0A2U1JT78_9FLAO</name>
<evidence type="ECO:0000256" key="2">
    <source>
        <dbReference type="ARBA" id="ARBA00009773"/>
    </source>
</evidence>
<protein>
    <submittedName>
        <fullName evidence="9">AI-2E family transporter</fullName>
    </submittedName>
</protein>
<comment type="caution">
    <text evidence="9">The sequence shown here is derived from an EMBL/GenBank/DDBJ whole genome shotgun (WGS) entry which is preliminary data.</text>
</comment>
<keyword evidence="7 8" id="KW-0472">Membrane</keyword>
<evidence type="ECO:0000256" key="7">
    <source>
        <dbReference type="ARBA" id="ARBA00023136"/>
    </source>
</evidence>
<organism evidence="9 10">
    <name type="scientific">Flavobacterium laiguense</name>
    <dbReference type="NCBI Taxonomy" id="2169409"/>
    <lineage>
        <taxon>Bacteria</taxon>
        <taxon>Pseudomonadati</taxon>
        <taxon>Bacteroidota</taxon>
        <taxon>Flavobacteriia</taxon>
        <taxon>Flavobacteriales</taxon>
        <taxon>Flavobacteriaceae</taxon>
        <taxon>Flavobacterium</taxon>
    </lineage>
</organism>
<reference evidence="9 10" key="1">
    <citation type="submission" date="2018-04" db="EMBL/GenBank/DDBJ databases">
        <title>Flavobacterium sp. nov., isolated from glacier ice.</title>
        <authorList>
            <person name="Liu Q."/>
            <person name="Xin Y.-H."/>
        </authorList>
    </citation>
    <scope>NUCLEOTIDE SEQUENCE [LARGE SCALE GENOMIC DNA]</scope>
    <source>
        <strain evidence="9 10">LB2P30</strain>
    </source>
</reference>